<feature type="compositionally biased region" description="Basic and acidic residues" evidence="3">
    <location>
        <begin position="151"/>
        <end position="170"/>
    </location>
</feature>
<gene>
    <name evidence="5" type="ORF">R1sor_015187</name>
</gene>
<feature type="region of interest" description="Disordered" evidence="3">
    <location>
        <begin position="126"/>
        <end position="170"/>
    </location>
</feature>
<sequence>MPDILEAFNHSQAAAAASAATSVSSSCVRNLGGDPWELPELKWLDHAEVITAAPATGETLPAADCRPSLATTPEKYPVDGERWSTFASLYPRDRVEGVQFSLQSLGGGASTAGSVSSALMNGRIDMSSRSRELPSSSSQIPPVPSSRAGKRRPDSDFGLEKLSNSERSKPDGIANAAQALASTNNDVSGLLTSSYPPKKRCKTGGAVVARGDGESSGHDLTKGVIEKGSASGTNDQAASPGRDSKKSATPTVSDHEIHIWTERERRKKMNGMFSTLHSLLPHLTSKTISRLAYDVVRELEGQWEKESGENPPALGHPNVPAESSQAFSPLAPSPLECSGATDMDLTTFPADKSTIVDEAINYIQSLEVTMKGLMKRKGEMTNSSSKLVPTSLSRLQALQHGTTEENNVCKVSPTIPTCGETRSSDTASATQGSQAQFQTQCSKNVVLNTCGKDAFISICNPRGRLGLLSQVLFVLESHNLFVNNAHICTSNDTIMYMVHAQSTGGQLVNTDTLNIALQDIVKCPTPHMS</sequence>
<keyword evidence="2" id="KW-0804">Transcription</keyword>
<feature type="region of interest" description="Disordered" evidence="3">
    <location>
        <begin position="203"/>
        <end position="256"/>
    </location>
</feature>
<evidence type="ECO:0000256" key="2">
    <source>
        <dbReference type="ARBA" id="ARBA00023163"/>
    </source>
</evidence>
<dbReference type="SUPFAM" id="SSF47459">
    <property type="entry name" value="HLH, helix-loop-helix DNA-binding domain"/>
    <property type="match status" value="1"/>
</dbReference>
<dbReference type="PANTHER" id="PTHR46772">
    <property type="entry name" value="BHLH DOMAIN-CONTAINING PROTEIN"/>
    <property type="match status" value="1"/>
</dbReference>
<evidence type="ECO:0000313" key="5">
    <source>
        <dbReference type="EMBL" id="KAL3688878.1"/>
    </source>
</evidence>
<feature type="region of interest" description="Disordered" evidence="3">
    <location>
        <begin position="303"/>
        <end position="329"/>
    </location>
</feature>
<dbReference type="InterPro" id="IPR044278">
    <property type="entry name" value="BHLH95-like"/>
</dbReference>
<dbReference type="CDD" id="cd11393">
    <property type="entry name" value="bHLH_AtbHLH_like"/>
    <property type="match status" value="1"/>
</dbReference>
<comment type="caution">
    <text evidence="5">The sequence shown here is derived from an EMBL/GenBank/DDBJ whole genome shotgun (WGS) entry which is preliminary data.</text>
</comment>
<dbReference type="AlphaFoldDB" id="A0ABD3HBK2"/>
<dbReference type="PROSITE" id="PS50888">
    <property type="entry name" value="BHLH"/>
    <property type="match status" value="1"/>
</dbReference>
<name>A0ABD3HBK2_9MARC</name>
<keyword evidence="1" id="KW-0805">Transcription regulation</keyword>
<reference evidence="5 6" key="1">
    <citation type="submission" date="2024-09" db="EMBL/GenBank/DDBJ databases">
        <title>Chromosome-scale assembly of Riccia sorocarpa.</title>
        <authorList>
            <person name="Paukszto L."/>
        </authorList>
    </citation>
    <scope>NUCLEOTIDE SEQUENCE [LARGE SCALE GENOMIC DNA]</scope>
    <source>
        <strain evidence="5">LP-2024</strain>
        <tissue evidence="5">Aerial parts of the thallus</tissue>
    </source>
</reference>
<protein>
    <recommendedName>
        <fullName evidence="4">BHLH domain-containing protein</fullName>
    </recommendedName>
</protein>
<keyword evidence="6" id="KW-1185">Reference proteome</keyword>
<dbReference type="InterPro" id="IPR036638">
    <property type="entry name" value="HLH_DNA-bd_sf"/>
</dbReference>
<dbReference type="InterPro" id="IPR045239">
    <property type="entry name" value="bHLH95_bHLH"/>
</dbReference>
<evidence type="ECO:0000313" key="6">
    <source>
        <dbReference type="Proteomes" id="UP001633002"/>
    </source>
</evidence>
<feature type="compositionally biased region" description="Basic and acidic residues" evidence="3">
    <location>
        <begin position="211"/>
        <end position="225"/>
    </location>
</feature>
<feature type="domain" description="BHLH" evidence="4">
    <location>
        <begin position="253"/>
        <end position="366"/>
    </location>
</feature>
<dbReference type="InterPro" id="IPR011598">
    <property type="entry name" value="bHLH_dom"/>
</dbReference>
<dbReference type="Proteomes" id="UP001633002">
    <property type="component" value="Unassembled WGS sequence"/>
</dbReference>
<proteinExistence type="predicted"/>
<accession>A0ABD3HBK2</accession>
<organism evidence="5 6">
    <name type="scientific">Riccia sorocarpa</name>
    <dbReference type="NCBI Taxonomy" id="122646"/>
    <lineage>
        <taxon>Eukaryota</taxon>
        <taxon>Viridiplantae</taxon>
        <taxon>Streptophyta</taxon>
        <taxon>Embryophyta</taxon>
        <taxon>Marchantiophyta</taxon>
        <taxon>Marchantiopsida</taxon>
        <taxon>Marchantiidae</taxon>
        <taxon>Marchantiales</taxon>
        <taxon>Ricciaceae</taxon>
        <taxon>Riccia</taxon>
    </lineage>
</organism>
<dbReference type="PANTHER" id="PTHR46772:SF8">
    <property type="entry name" value="TRANSCRIPTION FACTOR BHLH95"/>
    <property type="match status" value="1"/>
</dbReference>
<dbReference type="SMART" id="SM00353">
    <property type="entry name" value="HLH"/>
    <property type="match status" value="1"/>
</dbReference>
<dbReference type="EMBL" id="JBJQOH010000004">
    <property type="protein sequence ID" value="KAL3688878.1"/>
    <property type="molecule type" value="Genomic_DNA"/>
</dbReference>
<dbReference type="Gene3D" id="4.10.280.10">
    <property type="entry name" value="Helix-loop-helix DNA-binding domain"/>
    <property type="match status" value="1"/>
</dbReference>
<evidence type="ECO:0000259" key="4">
    <source>
        <dbReference type="PROSITE" id="PS50888"/>
    </source>
</evidence>
<evidence type="ECO:0000256" key="1">
    <source>
        <dbReference type="ARBA" id="ARBA00023015"/>
    </source>
</evidence>
<evidence type="ECO:0000256" key="3">
    <source>
        <dbReference type="SAM" id="MobiDB-lite"/>
    </source>
</evidence>
<dbReference type="Pfam" id="PF00010">
    <property type="entry name" value="HLH"/>
    <property type="match status" value="1"/>
</dbReference>